<protein>
    <submittedName>
        <fullName evidence="3">DUF5681 domain-containing protein</fullName>
    </submittedName>
</protein>
<dbReference type="Proteomes" id="UP000551709">
    <property type="component" value="Chromosome"/>
</dbReference>
<dbReference type="RefSeq" id="WP_175618113.1">
    <property type="nucleotide sequence ID" value="NZ_CP096255.1"/>
</dbReference>
<sequence>MNAKPETAPQPAVDPDRTAPDSPNAGRFHKGRSGNPKGRPRGSSKRAKEGSALEVLLDKTVITTHGGRAREISMEEALWHRTLRDAFAGKRMAMRQVEKWIITREAWLKKHAPTQPSHAKITQHFSPDPDNADAALVILGIAAPNPTRSDLGLERAQLLLEPSAAQLGLDRTRRGASLTESECNEVRRCTRDSHMLIFGGDSSKRLTGDADGLD</sequence>
<proteinExistence type="predicted"/>
<dbReference type="Pfam" id="PF18932">
    <property type="entry name" value="DUF5681"/>
    <property type="match status" value="1"/>
</dbReference>
<name>A0A8T5VKE0_9BRAD</name>
<reference evidence="3" key="2">
    <citation type="submission" date="2022-04" db="EMBL/GenBank/DDBJ databases">
        <authorList>
            <person name="Bromfield E.S.P."/>
            <person name="Cloutier S."/>
        </authorList>
    </citation>
    <scope>NUCLEOTIDE SEQUENCE</scope>
    <source>
        <strain evidence="3">1S5</strain>
    </source>
</reference>
<dbReference type="AlphaFoldDB" id="A0A8T5VKE0"/>
<accession>A0A8T5VKE0</accession>
<feature type="compositionally biased region" description="Basic residues" evidence="1">
    <location>
        <begin position="27"/>
        <end position="45"/>
    </location>
</feature>
<dbReference type="EMBL" id="CP096255">
    <property type="protein sequence ID" value="UPT90421.1"/>
    <property type="molecule type" value="Genomic_DNA"/>
</dbReference>
<feature type="domain" description="DUF5681" evidence="2">
    <location>
        <begin position="25"/>
        <end position="102"/>
    </location>
</feature>
<evidence type="ECO:0000259" key="2">
    <source>
        <dbReference type="Pfam" id="PF18932"/>
    </source>
</evidence>
<gene>
    <name evidence="3" type="ORF">HAP41_0000016695</name>
</gene>
<feature type="region of interest" description="Disordered" evidence="1">
    <location>
        <begin position="1"/>
        <end position="51"/>
    </location>
</feature>
<reference evidence="3" key="1">
    <citation type="journal article" date="2017" name="Syst. Appl. Microbiol.">
        <title>Soybeans inoculated with root zone soils of Canadian native legumes harbour diverse and novel Bradyrhizobium spp. that possess agricultural potential.</title>
        <authorList>
            <person name="Bromfield E.S.P."/>
            <person name="Cloutier S."/>
            <person name="Tambong J.T."/>
            <person name="Tran Thi T.V."/>
        </authorList>
    </citation>
    <scope>NUCLEOTIDE SEQUENCE</scope>
    <source>
        <strain evidence="3">1S5</strain>
    </source>
</reference>
<dbReference type="InterPro" id="IPR043736">
    <property type="entry name" value="DUF5681"/>
</dbReference>
<evidence type="ECO:0000256" key="1">
    <source>
        <dbReference type="SAM" id="MobiDB-lite"/>
    </source>
</evidence>
<organism evidence="3 4">
    <name type="scientific">Bradyrhizobium barranii subsp. apii</name>
    <dbReference type="NCBI Taxonomy" id="2819348"/>
    <lineage>
        <taxon>Bacteria</taxon>
        <taxon>Pseudomonadati</taxon>
        <taxon>Pseudomonadota</taxon>
        <taxon>Alphaproteobacteria</taxon>
        <taxon>Hyphomicrobiales</taxon>
        <taxon>Nitrobacteraceae</taxon>
        <taxon>Bradyrhizobium</taxon>
        <taxon>Bradyrhizobium barranii</taxon>
    </lineage>
</organism>
<evidence type="ECO:0000313" key="3">
    <source>
        <dbReference type="EMBL" id="UPT90421.1"/>
    </source>
</evidence>
<evidence type="ECO:0000313" key="4">
    <source>
        <dbReference type="Proteomes" id="UP000551709"/>
    </source>
</evidence>